<dbReference type="RefSeq" id="WP_060937271.1">
    <property type="nucleotide sequence ID" value="NZ_JASOZP010000044.1"/>
</dbReference>
<evidence type="ECO:0000256" key="2">
    <source>
        <dbReference type="SAM" id="MobiDB-lite"/>
    </source>
</evidence>
<accession>A0A133XSP4</accession>
<protein>
    <submittedName>
        <fullName evidence="3">Uncharacterized protein</fullName>
    </submittedName>
</protein>
<comment type="caution">
    <text evidence="3">The sequence shown here is derived from an EMBL/GenBank/DDBJ whole genome shotgun (WGS) entry which is preliminary data.</text>
</comment>
<dbReference type="Proteomes" id="UP000070422">
    <property type="component" value="Unassembled WGS sequence"/>
</dbReference>
<evidence type="ECO:0000313" key="3">
    <source>
        <dbReference type="EMBL" id="KXB33946.1"/>
    </source>
</evidence>
<proteinExistence type="predicted"/>
<reference evidence="3 4" key="1">
    <citation type="submission" date="2016-01" db="EMBL/GenBank/DDBJ databases">
        <authorList>
            <person name="Oliw E.H."/>
        </authorList>
    </citation>
    <scope>NUCLEOTIDE SEQUENCE [LARGE SCALE GENOMIC DNA]</scope>
    <source>
        <strain evidence="3 4">KA00635</strain>
    </source>
</reference>
<organism evidence="3 4">
    <name type="scientific">Aerococcus christensenii</name>
    <dbReference type="NCBI Taxonomy" id="87541"/>
    <lineage>
        <taxon>Bacteria</taxon>
        <taxon>Bacillati</taxon>
        <taxon>Bacillota</taxon>
        <taxon>Bacilli</taxon>
        <taxon>Lactobacillales</taxon>
        <taxon>Aerococcaceae</taxon>
        <taxon>Aerococcus</taxon>
    </lineage>
</organism>
<dbReference type="OrthoDB" id="2328079at2"/>
<feature type="coiled-coil region" evidence="1">
    <location>
        <begin position="293"/>
        <end position="327"/>
    </location>
</feature>
<feature type="region of interest" description="Disordered" evidence="2">
    <location>
        <begin position="346"/>
        <end position="372"/>
    </location>
</feature>
<keyword evidence="1" id="KW-0175">Coiled coil</keyword>
<dbReference type="EMBL" id="LSCQ01000089">
    <property type="protein sequence ID" value="KXB33946.1"/>
    <property type="molecule type" value="Genomic_DNA"/>
</dbReference>
<feature type="compositionally biased region" description="Polar residues" evidence="2">
    <location>
        <begin position="346"/>
        <end position="364"/>
    </location>
</feature>
<evidence type="ECO:0000313" key="4">
    <source>
        <dbReference type="Proteomes" id="UP000070422"/>
    </source>
</evidence>
<gene>
    <name evidence="3" type="ORF">HMPREF3187_01590</name>
</gene>
<dbReference type="AlphaFoldDB" id="A0A133XSP4"/>
<sequence>MDNTIDSIIKIPDQTQYWLVRADGGKFYNEFKYLNTISIEENEVTLDKLKTEKLLVNVEQSLNHYKYIIDQIYPSKNKQQVSAIARKHHNFIEKMKIGDIVIVPSTRSSNFLIGVIISEALEKSKPKIDKEESIGAKLQFRVSKNLKYRKIHWINEVSRKELNPKIFYTLTMHQTIIDITASGDLINNLISPIYIKYGNIYACLNVNTKRPIDSESWEALYTLINYYRNDELGEVINVKSNVESPGLITLFTSFILNNALSYGFLSLIALFGNIDINGIKIKGLVPTVMDYKSNKLELQKKEIEVERDKLKLENDKERRKIDSNNNKIELMETSKKLQEMNITINTPSIKNESAEQTQMDFSNLQDEDLPEE</sequence>
<dbReference type="PATRIC" id="fig|87541.4.peg.1579"/>
<name>A0A133XSP4_9LACT</name>
<evidence type="ECO:0000256" key="1">
    <source>
        <dbReference type="SAM" id="Coils"/>
    </source>
</evidence>